<dbReference type="RefSeq" id="WP_152947945.1">
    <property type="nucleotide sequence ID" value="NZ_WHYR01000051.1"/>
</dbReference>
<gene>
    <name evidence="1" type="ORF">GFC01_14630</name>
</gene>
<reference evidence="1 2" key="1">
    <citation type="submission" date="2019-10" db="EMBL/GenBank/DDBJ databases">
        <title>Comparative genomics of sulfur disproportionating microorganisms.</title>
        <authorList>
            <person name="Ward L.M."/>
            <person name="Bertran E."/>
            <person name="Johnston D."/>
        </authorList>
    </citation>
    <scope>NUCLEOTIDE SEQUENCE [LARGE SCALE GENOMIC DNA]</scope>
    <source>
        <strain evidence="1 2">DSM 14055</strain>
    </source>
</reference>
<evidence type="ECO:0000313" key="1">
    <source>
        <dbReference type="EMBL" id="MQL53472.1"/>
    </source>
</evidence>
<dbReference type="OrthoDB" id="1721427at2"/>
<keyword evidence="2" id="KW-1185">Reference proteome</keyword>
<dbReference type="Gene3D" id="2.50.20.20">
    <property type="match status" value="1"/>
</dbReference>
<accession>A0A6N7ITU2</accession>
<proteinExistence type="predicted"/>
<protein>
    <submittedName>
        <fullName evidence="1">Uncharacterized protein</fullName>
    </submittedName>
</protein>
<dbReference type="EMBL" id="WHYR01000051">
    <property type="protein sequence ID" value="MQL53472.1"/>
    <property type="molecule type" value="Genomic_DNA"/>
</dbReference>
<name>A0A6N7ITU2_9FIRM</name>
<comment type="caution">
    <text evidence="1">The sequence shown here is derived from an EMBL/GenBank/DDBJ whole genome shotgun (WGS) entry which is preliminary data.</text>
</comment>
<sequence length="230" mass="26447">MVEPRWLILRKTHLLALVGIILLLLALWGLAGHFSRKPQIAPEQLLAESLGKTATSKSFRYQMEARLGDGGMLTRIDGERVAPDRVHIKGTMYNNPVEFIQVGDKTYMRDLWTQKWLTLEGNRLAQSELFVTEFNPLGFLKFKDAPGIRYRGREKLKEGQMLVLECHPLIDNTYLEVKYTDYFCKLWIDPADHRIRQAVLEARGPGDKTSLSVGLKLWDFDRPLEIKPPV</sequence>
<dbReference type="AlphaFoldDB" id="A0A6N7ITU2"/>
<evidence type="ECO:0000313" key="2">
    <source>
        <dbReference type="Proteomes" id="UP000441717"/>
    </source>
</evidence>
<organism evidence="1 2">
    <name type="scientific">Desulfofundulus thermobenzoicus</name>
    <dbReference type="NCBI Taxonomy" id="29376"/>
    <lineage>
        <taxon>Bacteria</taxon>
        <taxon>Bacillati</taxon>
        <taxon>Bacillota</taxon>
        <taxon>Clostridia</taxon>
        <taxon>Eubacteriales</taxon>
        <taxon>Peptococcaceae</taxon>
        <taxon>Desulfofundulus</taxon>
    </lineage>
</organism>
<dbReference type="Proteomes" id="UP000441717">
    <property type="component" value="Unassembled WGS sequence"/>
</dbReference>